<keyword evidence="2" id="KW-1185">Reference proteome</keyword>
<evidence type="ECO:0000313" key="1">
    <source>
        <dbReference type="EMBL" id="NJB91373.1"/>
    </source>
</evidence>
<gene>
    <name evidence="1" type="ORF">GGR90_003582</name>
</gene>
<accession>A0A7X5XU51</accession>
<proteinExistence type="predicted"/>
<reference evidence="1 2" key="1">
    <citation type="submission" date="2020-03" db="EMBL/GenBank/DDBJ databases">
        <title>Genomic Encyclopedia of Type Strains, Phase IV (KMG-IV): sequencing the most valuable type-strain genomes for metagenomic binning, comparative biology and taxonomic classification.</title>
        <authorList>
            <person name="Goeker M."/>
        </authorList>
    </citation>
    <scope>NUCLEOTIDE SEQUENCE [LARGE SCALE GENOMIC DNA]</scope>
    <source>
        <strain evidence="1 2">DSM 25229</strain>
    </source>
</reference>
<evidence type="ECO:0000313" key="2">
    <source>
        <dbReference type="Proteomes" id="UP000535078"/>
    </source>
</evidence>
<dbReference type="AlphaFoldDB" id="A0A7X5XU51"/>
<comment type="caution">
    <text evidence="1">The sequence shown here is derived from an EMBL/GenBank/DDBJ whole genome shotgun (WGS) entry which is preliminary data.</text>
</comment>
<dbReference type="EMBL" id="JAATIT010000005">
    <property type="protein sequence ID" value="NJB91373.1"/>
    <property type="molecule type" value="Genomic_DNA"/>
</dbReference>
<name>A0A7X5XU51_9SPHN</name>
<dbReference type="Proteomes" id="UP000535078">
    <property type="component" value="Unassembled WGS sequence"/>
</dbReference>
<protein>
    <submittedName>
        <fullName evidence="1">Uncharacterized protein</fullName>
    </submittedName>
</protein>
<sequence>MIDSNEDSPAIGWDYLISRICAREVKQVADVAVEPETLRTMLERLATVARSKENGRGPLDSDAIASAFRDAFGQSPNERTQVLLLRLPGLASVPGSENSREFIDDDLTDACRAGDVLRFIAAPHDDTVDFSEASVELGDIGSQLIANKTKNLSSKQSSHALQISSDRRFSYLSLDILKSLQINSASYEGNQIRIVDGYFKVIELLDSSDFSRVTFSECLIESVDILAGEGSIISRNLPNFERCAIGTLSGVKGLEDLPKGKFDDGCQIERFSGIGNTNAEILDSDLPMSVRVLMTILKKTFFQAGGARQEAALYRGLDVRAKAYVADILSILQRNGLLRPSTKNGPTLWQAQREKIVEARAIMEAPVTNKSSVIREVREL</sequence>
<organism evidence="1 2">
    <name type="scientific">Sphingopyxis italica</name>
    <dbReference type="NCBI Taxonomy" id="1129133"/>
    <lineage>
        <taxon>Bacteria</taxon>
        <taxon>Pseudomonadati</taxon>
        <taxon>Pseudomonadota</taxon>
        <taxon>Alphaproteobacteria</taxon>
        <taxon>Sphingomonadales</taxon>
        <taxon>Sphingomonadaceae</taxon>
        <taxon>Sphingopyxis</taxon>
    </lineage>
</organism>
<dbReference type="RefSeq" id="WP_167922723.1">
    <property type="nucleotide sequence ID" value="NZ_JAATIT010000005.1"/>
</dbReference>